<dbReference type="Proteomes" id="UP000696485">
    <property type="component" value="Unassembled WGS sequence"/>
</dbReference>
<feature type="compositionally biased region" description="Basic and acidic residues" evidence="1">
    <location>
        <begin position="31"/>
        <end position="43"/>
    </location>
</feature>
<comment type="caution">
    <text evidence="2">The sequence shown here is derived from an EMBL/GenBank/DDBJ whole genome shotgun (WGS) entry which is preliminary data.</text>
</comment>
<reference evidence="2" key="1">
    <citation type="journal article" date="2020" name="Fungal Divers.">
        <title>Resolving the Mortierellaceae phylogeny through synthesis of multi-gene phylogenetics and phylogenomics.</title>
        <authorList>
            <person name="Vandepol N."/>
            <person name="Liber J."/>
            <person name="Desiro A."/>
            <person name="Na H."/>
            <person name="Kennedy M."/>
            <person name="Barry K."/>
            <person name="Grigoriev I.V."/>
            <person name="Miller A.N."/>
            <person name="O'Donnell K."/>
            <person name="Stajich J.E."/>
            <person name="Bonito G."/>
        </authorList>
    </citation>
    <scope>NUCLEOTIDE SEQUENCE</scope>
    <source>
        <strain evidence="2">NVP1</strain>
    </source>
</reference>
<proteinExistence type="predicted"/>
<dbReference type="AlphaFoldDB" id="A0A9P5VIW5"/>
<dbReference type="EMBL" id="JAAAUY010000795">
    <property type="protein sequence ID" value="KAF9326344.1"/>
    <property type="molecule type" value="Genomic_DNA"/>
</dbReference>
<feature type="compositionally biased region" description="Basic residues" evidence="1">
    <location>
        <begin position="1"/>
        <end position="21"/>
    </location>
</feature>
<feature type="region of interest" description="Disordered" evidence="1">
    <location>
        <begin position="1"/>
        <end position="68"/>
    </location>
</feature>
<accession>A0A9P5VIW5</accession>
<keyword evidence="3" id="KW-1185">Reference proteome</keyword>
<protein>
    <submittedName>
        <fullName evidence="2">Uncharacterized protein</fullName>
    </submittedName>
</protein>
<evidence type="ECO:0000256" key="1">
    <source>
        <dbReference type="SAM" id="MobiDB-lite"/>
    </source>
</evidence>
<feature type="compositionally biased region" description="Basic residues" evidence="1">
    <location>
        <begin position="58"/>
        <end position="68"/>
    </location>
</feature>
<name>A0A9P5VIW5_9FUNG</name>
<sequence length="68" mass="7877">MASRRGPSHSRKSLEHHHHRHLGEYCTSDLSRGRPCPETHTNESDEEAEKDQAEKKSKSAFRRILARL</sequence>
<organism evidence="2 3">
    <name type="scientific">Podila minutissima</name>
    <dbReference type="NCBI Taxonomy" id="64525"/>
    <lineage>
        <taxon>Eukaryota</taxon>
        <taxon>Fungi</taxon>
        <taxon>Fungi incertae sedis</taxon>
        <taxon>Mucoromycota</taxon>
        <taxon>Mortierellomycotina</taxon>
        <taxon>Mortierellomycetes</taxon>
        <taxon>Mortierellales</taxon>
        <taxon>Mortierellaceae</taxon>
        <taxon>Podila</taxon>
    </lineage>
</organism>
<evidence type="ECO:0000313" key="3">
    <source>
        <dbReference type="Proteomes" id="UP000696485"/>
    </source>
</evidence>
<gene>
    <name evidence="2" type="ORF">BG006_010201</name>
</gene>
<evidence type="ECO:0000313" key="2">
    <source>
        <dbReference type="EMBL" id="KAF9326344.1"/>
    </source>
</evidence>